<gene>
    <name evidence="1" type="ORF">LCGC14_0495450</name>
</gene>
<sequence>MSFKKKVVRPQKVAKPKILPVETSERQKGREWYYRKSKLHERLEDEKTTEPFVQWVHQYRENWKTVDIPGVDDSIPEGYFIELETSTLNSLIEDLAVNQLFNERIKKSEKLNKENRGKDLTDLQKADPIGFELIWKTKLNQELNQNGWNNLPALSKFTPEQAKQYDEMLIEETIKVIERYERIDPDFEELYSYNNLIEYMNQDQQFDIMESVKLEEARNEIKANLFPRVIDTNLEYFLELTKEGSTNKNPYESVYVSFMSSLAQMELLKTNFDRIKGEVKAKIGNDEEKLKDFLKDNSIKYVVKIKMFKNQEGYDEEIAKLDAQVDIEEEKISIGTGEVNVRYRGQGLYPYLRREMINYADELGYKLDTTAQPFDIPDIEKQQRLFQLANHYESFGAKDKVRTRLGEESANILREPHD</sequence>
<protein>
    <submittedName>
        <fullName evidence="1">Uncharacterized protein</fullName>
    </submittedName>
</protein>
<accession>A0A0F9VE88</accession>
<dbReference type="AlphaFoldDB" id="A0A0F9VE88"/>
<name>A0A0F9VE88_9ZZZZ</name>
<organism evidence="1">
    <name type="scientific">marine sediment metagenome</name>
    <dbReference type="NCBI Taxonomy" id="412755"/>
    <lineage>
        <taxon>unclassified sequences</taxon>
        <taxon>metagenomes</taxon>
        <taxon>ecological metagenomes</taxon>
    </lineage>
</organism>
<evidence type="ECO:0000313" key="1">
    <source>
        <dbReference type="EMBL" id="KKN64118.1"/>
    </source>
</evidence>
<dbReference type="EMBL" id="LAZR01000568">
    <property type="protein sequence ID" value="KKN64118.1"/>
    <property type="molecule type" value="Genomic_DNA"/>
</dbReference>
<comment type="caution">
    <text evidence="1">The sequence shown here is derived from an EMBL/GenBank/DDBJ whole genome shotgun (WGS) entry which is preliminary data.</text>
</comment>
<proteinExistence type="predicted"/>
<reference evidence="1" key="1">
    <citation type="journal article" date="2015" name="Nature">
        <title>Complex archaea that bridge the gap between prokaryotes and eukaryotes.</title>
        <authorList>
            <person name="Spang A."/>
            <person name="Saw J.H."/>
            <person name="Jorgensen S.L."/>
            <person name="Zaremba-Niedzwiedzka K."/>
            <person name="Martijn J."/>
            <person name="Lind A.E."/>
            <person name="van Eijk R."/>
            <person name="Schleper C."/>
            <person name="Guy L."/>
            <person name="Ettema T.J."/>
        </authorList>
    </citation>
    <scope>NUCLEOTIDE SEQUENCE</scope>
</reference>